<organism evidence="10 11">
    <name type="scientific">Corynebacterium phoceense</name>
    <dbReference type="NCBI Taxonomy" id="1686286"/>
    <lineage>
        <taxon>Bacteria</taxon>
        <taxon>Bacillati</taxon>
        <taxon>Actinomycetota</taxon>
        <taxon>Actinomycetes</taxon>
        <taxon>Mycobacteriales</taxon>
        <taxon>Corynebacteriaceae</taxon>
        <taxon>Corynebacterium</taxon>
    </lineage>
</organism>
<dbReference type="Proteomes" id="UP000318080">
    <property type="component" value="Unassembled WGS sequence"/>
</dbReference>
<comment type="subcellular location">
    <subcellularLocation>
        <location evidence="1">Cell membrane</location>
        <topology evidence="1">Multi-pass membrane protein</topology>
    </subcellularLocation>
</comment>
<dbReference type="STRING" id="1686286.GCA_900092335_01272"/>
<dbReference type="SUPFAM" id="SSF81345">
    <property type="entry name" value="ABC transporter involved in vitamin B12 uptake, BtuC"/>
    <property type="match status" value="1"/>
</dbReference>
<feature type="transmembrane region" description="Helical" evidence="9">
    <location>
        <begin position="146"/>
        <end position="164"/>
    </location>
</feature>
<dbReference type="AlphaFoldDB" id="A0A540R935"/>
<dbReference type="CDD" id="cd06550">
    <property type="entry name" value="TM_ABC_iron-siderophores_like"/>
    <property type="match status" value="1"/>
</dbReference>
<comment type="similarity">
    <text evidence="2">Belongs to the binding-protein-dependent transport system permease family. FecCD subfamily.</text>
</comment>
<protein>
    <submittedName>
        <fullName evidence="10">Iron ABC transporter permease</fullName>
    </submittedName>
</protein>
<dbReference type="InterPro" id="IPR037294">
    <property type="entry name" value="ABC_BtuC-like"/>
</dbReference>
<feature type="transmembrane region" description="Helical" evidence="9">
    <location>
        <begin position="176"/>
        <end position="196"/>
    </location>
</feature>
<evidence type="ECO:0000256" key="1">
    <source>
        <dbReference type="ARBA" id="ARBA00004651"/>
    </source>
</evidence>
<dbReference type="GO" id="GO:0005886">
    <property type="term" value="C:plasma membrane"/>
    <property type="evidence" value="ECO:0007669"/>
    <property type="project" value="UniProtKB-SubCell"/>
</dbReference>
<evidence type="ECO:0000256" key="8">
    <source>
        <dbReference type="SAM" id="MobiDB-lite"/>
    </source>
</evidence>
<feature type="transmembrane region" description="Helical" evidence="9">
    <location>
        <begin position="334"/>
        <end position="352"/>
    </location>
</feature>
<dbReference type="PANTHER" id="PTHR30472">
    <property type="entry name" value="FERRIC ENTEROBACTIN TRANSPORT SYSTEM PERMEASE PROTEIN"/>
    <property type="match status" value="1"/>
</dbReference>
<evidence type="ECO:0000313" key="10">
    <source>
        <dbReference type="EMBL" id="TQE44255.1"/>
    </source>
</evidence>
<evidence type="ECO:0000256" key="3">
    <source>
        <dbReference type="ARBA" id="ARBA00022448"/>
    </source>
</evidence>
<dbReference type="PANTHER" id="PTHR30472:SF1">
    <property type="entry name" value="FE(3+) DICITRATE TRANSPORT SYSTEM PERMEASE PROTEIN FECC-RELATED"/>
    <property type="match status" value="1"/>
</dbReference>
<dbReference type="GO" id="GO:0022857">
    <property type="term" value="F:transmembrane transporter activity"/>
    <property type="evidence" value="ECO:0007669"/>
    <property type="project" value="InterPro"/>
</dbReference>
<feature type="transmembrane region" description="Helical" evidence="9">
    <location>
        <begin position="118"/>
        <end position="140"/>
    </location>
</feature>
<keyword evidence="5 9" id="KW-0812">Transmembrane</keyword>
<evidence type="ECO:0000256" key="9">
    <source>
        <dbReference type="SAM" id="Phobius"/>
    </source>
</evidence>
<dbReference type="FunFam" id="1.10.3470.10:FF:000001">
    <property type="entry name" value="Vitamin B12 ABC transporter permease BtuC"/>
    <property type="match status" value="1"/>
</dbReference>
<evidence type="ECO:0000256" key="5">
    <source>
        <dbReference type="ARBA" id="ARBA00022692"/>
    </source>
</evidence>
<evidence type="ECO:0000313" key="11">
    <source>
        <dbReference type="Proteomes" id="UP000318080"/>
    </source>
</evidence>
<feature type="compositionally biased region" description="Polar residues" evidence="8">
    <location>
        <begin position="19"/>
        <end position="29"/>
    </location>
</feature>
<comment type="caution">
    <text evidence="10">The sequence shown here is derived from an EMBL/GenBank/DDBJ whole genome shotgun (WGS) entry which is preliminary data.</text>
</comment>
<feature type="transmembrane region" description="Helical" evidence="9">
    <location>
        <begin position="266"/>
        <end position="294"/>
    </location>
</feature>
<feature type="transmembrane region" description="Helical" evidence="9">
    <location>
        <begin position="306"/>
        <end position="328"/>
    </location>
</feature>
<sequence length="361" mass="36611">MPRLPETTESPNRPRPRPSTDSGPDSGTRTHARRASLVLAGTLLALVLAVVASVMFGVRVIGVTDALASLQGHADTAAQAAAYVRVPRTILAVLVGASLAVAGTVFQGVTRNPLADPGIFGVLAGASLAVVTGITFFGLARPFSTMAVAIVGSFLAATFVYAVGSLGRGGATPLKLALAGAATAAAISSLVSAIVLPRADVMDTFRFWQIGSVGGAQWPHLAAAAPLLLLGAGIAAYCAHGLNALALGDSLASGLGFHAARTRLLATIGAVILCGCATALAGPIAFIGLIVPHLMRVLVGTDHRVLLPACALGGAVVLTVADTVGRLIARPEELAVGILMPFLGAPLFIWIIRRTKIRELA</sequence>
<name>A0A540R935_9CORY</name>
<evidence type="ECO:0000256" key="7">
    <source>
        <dbReference type="ARBA" id="ARBA00023136"/>
    </source>
</evidence>
<dbReference type="GO" id="GO:0033214">
    <property type="term" value="P:siderophore-iron import into cell"/>
    <property type="evidence" value="ECO:0007669"/>
    <property type="project" value="TreeGrafter"/>
</dbReference>
<gene>
    <name evidence="10" type="ORF">EJK80_03045</name>
</gene>
<keyword evidence="6 9" id="KW-1133">Transmembrane helix</keyword>
<dbReference type="Gene3D" id="1.10.3470.10">
    <property type="entry name" value="ABC transporter involved in vitamin B12 uptake, BtuC"/>
    <property type="match status" value="1"/>
</dbReference>
<evidence type="ECO:0000256" key="2">
    <source>
        <dbReference type="ARBA" id="ARBA00007935"/>
    </source>
</evidence>
<feature type="region of interest" description="Disordered" evidence="8">
    <location>
        <begin position="1"/>
        <end position="30"/>
    </location>
</feature>
<feature type="transmembrane region" description="Helical" evidence="9">
    <location>
        <begin position="89"/>
        <end position="106"/>
    </location>
</feature>
<dbReference type="InterPro" id="IPR000522">
    <property type="entry name" value="ABC_transptr_permease_BtuC"/>
</dbReference>
<keyword evidence="7 9" id="KW-0472">Membrane</keyword>
<reference evidence="10 11" key="1">
    <citation type="submission" date="2019-06" db="EMBL/GenBank/DDBJ databases">
        <title>Draft genome of C. phoceense Strain 272.</title>
        <authorList>
            <person name="Pacheco L.G.C."/>
            <person name="Barberis C.M."/>
            <person name="Almuzara M.N."/>
            <person name="Traglia G.M."/>
            <person name="Santos C.S."/>
            <person name="Rocha D.J.P.G."/>
            <person name="Aguiar E.R.G.R."/>
            <person name="Vay C.A."/>
        </authorList>
    </citation>
    <scope>NUCLEOTIDE SEQUENCE [LARGE SCALE GENOMIC DNA]</scope>
    <source>
        <strain evidence="10 11">272</strain>
    </source>
</reference>
<evidence type="ECO:0000256" key="6">
    <source>
        <dbReference type="ARBA" id="ARBA00022989"/>
    </source>
</evidence>
<keyword evidence="3" id="KW-0813">Transport</keyword>
<dbReference type="Pfam" id="PF01032">
    <property type="entry name" value="FecCD"/>
    <property type="match status" value="1"/>
</dbReference>
<evidence type="ECO:0000256" key="4">
    <source>
        <dbReference type="ARBA" id="ARBA00022475"/>
    </source>
</evidence>
<feature type="transmembrane region" description="Helical" evidence="9">
    <location>
        <begin position="37"/>
        <end position="61"/>
    </location>
</feature>
<keyword evidence="11" id="KW-1185">Reference proteome</keyword>
<dbReference type="EMBL" id="VHIR01000003">
    <property type="protein sequence ID" value="TQE44255.1"/>
    <property type="molecule type" value="Genomic_DNA"/>
</dbReference>
<accession>A0A540R935</accession>
<keyword evidence="4" id="KW-1003">Cell membrane</keyword>
<proteinExistence type="inferred from homology"/>
<feature type="transmembrane region" description="Helical" evidence="9">
    <location>
        <begin position="216"/>
        <end position="237"/>
    </location>
</feature>